<keyword evidence="2 5" id="KW-0812">Transmembrane</keyword>
<gene>
    <name evidence="7" type="ORF">DFP90_102411</name>
</gene>
<dbReference type="Proteomes" id="UP000256845">
    <property type="component" value="Unassembled WGS sequence"/>
</dbReference>
<accession>A0A3D9HSF2</accession>
<name>A0A3D9HSF2_9PROT</name>
<reference evidence="7 8" key="1">
    <citation type="submission" date="2018-07" db="EMBL/GenBank/DDBJ databases">
        <title>Genomic Encyclopedia of Type Strains, Phase III (KMG-III): the genomes of soil and plant-associated and newly described type strains.</title>
        <authorList>
            <person name="Whitman W."/>
        </authorList>
    </citation>
    <scope>NUCLEOTIDE SEQUENCE [LARGE SCALE GENOMIC DNA]</scope>
    <source>
        <strain evidence="7 8">CECT 8488</strain>
    </source>
</reference>
<feature type="transmembrane region" description="Helical" evidence="5">
    <location>
        <begin position="52"/>
        <end position="72"/>
    </location>
</feature>
<evidence type="ECO:0000256" key="5">
    <source>
        <dbReference type="SAM" id="Phobius"/>
    </source>
</evidence>
<evidence type="ECO:0000313" key="7">
    <source>
        <dbReference type="EMBL" id="RED52390.1"/>
    </source>
</evidence>
<feature type="domain" description="Fatty acid hydroxylase" evidence="6">
    <location>
        <begin position="97"/>
        <end position="233"/>
    </location>
</feature>
<dbReference type="GO" id="GO:0016491">
    <property type="term" value="F:oxidoreductase activity"/>
    <property type="evidence" value="ECO:0007669"/>
    <property type="project" value="InterPro"/>
</dbReference>
<dbReference type="Pfam" id="PF04116">
    <property type="entry name" value="FA_hydroxylase"/>
    <property type="match status" value="1"/>
</dbReference>
<feature type="transmembrane region" description="Helical" evidence="5">
    <location>
        <begin position="92"/>
        <end position="117"/>
    </location>
</feature>
<keyword evidence="3 5" id="KW-1133">Transmembrane helix</keyword>
<dbReference type="InterPro" id="IPR006694">
    <property type="entry name" value="Fatty_acid_hydroxylase"/>
</dbReference>
<comment type="subcellular location">
    <subcellularLocation>
        <location evidence="1">Membrane</location>
    </subcellularLocation>
</comment>
<keyword evidence="8" id="KW-1185">Reference proteome</keyword>
<evidence type="ECO:0000256" key="4">
    <source>
        <dbReference type="ARBA" id="ARBA00023136"/>
    </source>
</evidence>
<dbReference type="EMBL" id="QRDW01000002">
    <property type="protein sequence ID" value="RED52390.1"/>
    <property type="molecule type" value="Genomic_DNA"/>
</dbReference>
<keyword evidence="4 5" id="KW-0472">Membrane</keyword>
<evidence type="ECO:0000256" key="3">
    <source>
        <dbReference type="ARBA" id="ARBA00022989"/>
    </source>
</evidence>
<dbReference type="GO" id="GO:0008610">
    <property type="term" value="P:lipid biosynthetic process"/>
    <property type="evidence" value="ECO:0007669"/>
    <property type="project" value="InterPro"/>
</dbReference>
<dbReference type="PANTHER" id="PTHR11863">
    <property type="entry name" value="STEROL DESATURASE"/>
    <property type="match status" value="1"/>
</dbReference>
<proteinExistence type="predicted"/>
<dbReference type="GO" id="GO:0005506">
    <property type="term" value="F:iron ion binding"/>
    <property type="evidence" value="ECO:0007669"/>
    <property type="project" value="InterPro"/>
</dbReference>
<evidence type="ECO:0000256" key="2">
    <source>
        <dbReference type="ARBA" id="ARBA00022692"/>
    </source>
</evidence>
<evidence type="ECO:0000313" key="8">
    <source>
        <dbReference type="Proteomes" id="UP000256845"/>
    </source>
</evidence>
<organism evidence="7 8">
    <name type="scientific">Aestuariispira insulae</name>
    <dbReference type="NCBI Taxonomy" id="1461337"/>
    <lineage>
        <taxon>Bacteria</taxon>
        <taxon>Pseudomonadati</taxon>
        <taxon>Pseudomonadota</taxon>
        <taxon>Alphaproteobacteria</taxon>
        <taxon>Rhodospirillales</taxon>
        <taxon>Kiloniellaceae</taxon>
        <taxon>Aestuariispira</taxon>
    </lineage>
</organism>
<evidence type="ECO:0000256" key="1">
    <source>
        <dbReference type="ARBA" id="ARBA00004370"/>
    </source>
</evidence>
<protein>
    <submittedName>
        <fullName evidence="7">Sterol desaturase/sphingolipid hydroxylase (Fatty acid hydroxylase superfamily)</fullName>
    </submittedName>
</protein>
<dbReference type="GO" id="GO:0016020">
    <property type="term" value="C:membrane"/>
    <property type="evidence" value="ECO:0007669"/>
    <property type="project" value="UniProtKB-SubCell"/>
</dbReference>
<evidence type="ECO:0000259" key="6">
    <source>
        <dbReference type="Pfam" id="PF04116"/>
    </source>
</evidence>
<dbReference type="InterPro" id="IPR050307">
    <property type="entry name" value="Sterol_Desaturase_Related"/>
</dbReference>
<feature type="transmembrane region" description="Helical" evidence="5">
    <location>
        <begin position="150"/>
        <end position="170"/>
    </location>
</feature>
<comment type="caution">
    <text evidence="7">The sequence shown here is derived from an EMBL/GenBank/DDBJ whole genome shotgun (WGS) entry which is preliminary data.</text>
</comment>
<sequence>MDPLNDSAILQNEPVIRFGLFAGIFSVMAFLEACFPRRDRQISRKLRWTSNLGLILVNFLVIRLAFPLSLLWLAGDAALSGVGLFNQLDLPFWPVVVLSVILLDLAIYLQHLAFHYVPFLWRLHRMHHADLEIDVTTGLRFHPLEILLSLLLKAGLILLIGPPVLAVLMFEVILNGMAQFNHANFRLPLGIDRWLRLIVVTPDFHRVHHSVIQRETNSNFGFNLSIWDRLFRTYRPQPEAGHDDMEIGLEQFRTVSDLRLDRMLIQPFRRN</sequence>
<feature type="transmembrane region" description="Helical" evidence="5">
    <location>
        <begin position="15"/>
        <end position="31"/>
    </location>
</feature>
<dbReference type="AlphaFoldDB" id="A0A3D9HSF2"/>